<reference evidence="3" key="1">
    <citation type="submission" date="2019-07" db="EMBL/GenBank/DDBJ databases">
        <title>Arthrobacter KR32 sp. nov., isolated from mountain cheese made of cows milk.</title>
        <authorList>
            <person name="Flegler A."/>
        </authorList>
    </citation>
    <scope>NUCLEOTIDE SEQUENCE [LARGE SCALE GENOMIC DNA]</scope>
    <source>
        <strain evidence="3">KR32</strain>
    </source>
</reference>
<dbReference type="Proteomes" id="UP000326464">
    <property type="component" value="Unassembled WGS sequence"/>
</dbReference>
<dbReference type="AlphaFoldDB" id="A0A7X1TQ34"/>
<keyword evidence="1" id="KW-1133">Transmembrane helix</keyword>
<dbReference type="OrthoDB" id="4949048at2"/>
<evidence type="ECO:0000313" key="3">
    <source>
        <dbReference type="Proteomes" id="UP000326464"/>
    </source>
</evidence>
<accession>A0A7X1TQ34</accession>
<protein>
    <submittedName>
        <fullName evidence="2">Uncharacterized protein</fullName>
    </submittedName>
</protein>
<keyword evidence="3" id="KW-1185">Reference proteome</keyword>
<feature type="transmembrane region" description="Helical" evidence="1">
    <location>
        <begin position="90"/>
        <end position="112"/>
    </location>
</feature>
<sequence length="117" mass="12417">MFSFIGRLPQPAKTLYVLIFLAFVLLFATFVMDLAEARRVALVGVGTLVFLLGLCASLNINGTADGMASAIKEYRPMGADYSRSFLSTPLYARLFGIMAVVVGSAFAVTAVVSPSGL</sequence>
<feature type="transmembrane region" description="Helical" evidence="1">
    <location>
        <begin position="40"/>
        <end position="60"/>
    </location>
</feature>
<dbReference type="RefSeq" id="WP_152817083.1">
    <property type="nucleotide sequence ID" value="NZ_VJXX01000008.1"/>
</dbReference>
<name>A0A7X1TQ34_9MICC</name>
<feature type="transmembrane region" description="Helical" evidence="1">
    <location>
        <begin position="15"/>
        <end position="35"/>
    </location>
</feature>
<proteinExistence type="predicted"/>
<evidence type="ECO:0000313" key="2">
    <source>
        <dbReference type="EMBL" id="MPY12218.1"/>
    </source>
</evidence>
<comment type="caution">
    <text evidence="2">The sequence shown here is derived from an EMBL/GenBank/DDBJ whole genome shotgun (WGS) entry which is preliminary data.</text>
</comment>
<keyword evidence="1" id="KW-0812">Transmembrane</keyword>
<organism evidence="2 3">
    <name type="scientific">Arthrobacter bussei</name>
    <dbReference type="NCBI Taxonomy" id="2594179"/>
    <lineage>
        <taxon>Bacteria</taxon>
        <taxon>Bacillati</taxon>
        <taxon>Actinomycetota</taxon>
        <taxon>Actinomycetes</taxon>
        <taxon>Micrococcales</taxon>
        <taxon>Micrococcaceae</taxon>
        <taxon>Arthrobacter</taxon>
    </lineage>
</organism>
<gene>
    <name evidence="2" type="ORF">FNH21_16110</name>
</gene>
<evidence type="ECO:0000256" key="1">
    <source>
        <dbReference type="SAM" id="Phobius"/>
    </source>
</evidence>
<keyword evidence="1" id="KW-0472">Membrane</keyword>
<dbReference type="EMBL" id="VJXX01000008">
    <property type="protein sequence ID" value="MPY12218.1"/>
    <property type="molecule type" value="Genomic_DNA"/>
</dbReference>